<dbReference type="Pfam" id="PF15379">
    <property type="entry name" value="DUF4606"/>
    <property type="match status" value="1"/>
</dbReference>
<evidence type="ECO:0000313" key="3">
    <source>
        <dbReference type="Proteomes" id="UP000812440"/>
    </source>
</evidence>
<sequence length="245" mass="28145">MDQLSEDGESIDYEESLSKNTLSSKESDGSYSSESFESFSDATSEEDDSSEFFSSEIKSDDIAVPSVCDTNLKTKYEHGQDLVQGYNAIKKTFDKEAKSLQKFCRQKIRHICKLQNTDKNEEQRQANQTNCAWNQDVRDRVPQGLLNRLLLENMKVSMRKVSRTEILHPSTCPACNNKQAELAQCEFIRRKITKLEALLLQEKMEEYMYSKDLLTCIGEIHQSLPRPSDGNSTILQRLFLCQKQK</sequence>
<dbReference type="AlphaFoldDB" id="A0A8T2JSB6"/>
<feature type="compositionally biased region" description="Acidic residues" evidence="1">
    <location>
        <begin position="1"/>
        <end position="15"/>
    </location>
</feature>
<dbReference type="PANTHER" id="PTHR35256">
    <property type="entry name" value="CHROMOSOME 8 OPEN READING FRAME 48"/>
    <property type="match status" value="1"/>
</dbReference>
<comment type="caution">
    <text evidence="2">The sequence shown here is derived from an EMBL/GenBank/DDBJ whole genome shotgun (WGS) entry which is preliminary data.</text>
</comment>
<protein>
    <submittedName>
        <fullName evidence="2">Uncharacterized protein</fullName>
    </submittedName>
</protein>
<evidence type="ECO:0000256" key="1">
    <source>
        <dbReference type="SAM" id="MobiDB-lite"/>
    </source>
</evidence>
<keyword evidence="3" id="KW-1185">Reference proteome</keyword>
<accession>A0A8T2JSB6</accession>
<gene>
    <name evidence="2" type="ORF">GDO86_015286</name>
</gene>
<dbReference type="InterPro" id="IPR027932">
    <property type="entry name" value="DUF4606"/>
</dbReference>
<dbReference type="EMBL" id="JAACNH010000003">
    <property type="protein sequence ID" value="KAG8448130.1"/>
    <property type="molecule type" value="Genomic_DNA"/>
</dbReference>
<feature type="compositionally biased region" description="Low complexity" evidence="1">
    <location>
        <begin position="29"/>
        <end position="42"/>
    </location>
</feature>
<dbReference type="PANTHER" id="PTHR35256:SF1">
    <property type="entry name" value="EXPRESSED SEQUENCE AI429214"/>
    <property type="match status" value="1"/>
</dbReference>
<proteinExistence type="predicted"/>
<dbReference type="EMBL" id="JAACNH010000003">
    <property type="protein sequence ID" value="KAG8448129.1"/>
    <property type="molecule type" value="Genomic_DNA"/>
</dbReference>
<feature type="region of interest" description="Disordered" evidence="1">
    <location>
        <begin position="1"/>
        <end position="55"/>
    </location>
</feature>
<evidence type="ECO:0000313" key="2">
    <source>
        <dbReference type="EMBL" id="KAG8448129.1"/>
    </source>
</evidence>
<name>A0A8T2JSB6_9PIPI</name>
<reference evidence="2" key="1">
    <citation type="thesis" date="2020" institute="ProQuest LLC" country="789 East Eisenhower Parkway, Ann Arbor, MI, USA">
        <title>Comparative Genomics and Chromosome Evolution.</title>
        <authorList>
            <person name="Mudd A.B."/>
        </authorList>
    </citation>
    <scope>NUCLEOTIDE SEQUENCE</scope>
    <source>
        <strain evidence="2">Female2</strain>
        <tissue evidence="2">Blood</tissue>
    </source>
</reference>
<dbReference type="Proteomes" id="UP000812440">
    <property type="component" value="Chromosome 8_10"/>
</dbReference>
<organism evidence="2 3">
    <name type="scientific">Hymenochirus boettgeri</name>
    <name type="common">Congo dwarf clawed frog</name>
    <dbReference type="NCBI Taxonomy" id="247094"/>
    <lineage>
        <taxon>Eukaryota</taxon>
        <taxon>Metazoa</taxon>
        <taxon>Chordata</taxon>
        <taxon>Craniata</taxon>
        <taxon>Vertebrata</taxon>
        <taxon>Euteleostomi</taxon>
        <taxon>Amphibia</taxon>
        <taxon>Batrachia</taxon>
        <taxon>Anura</taxon>
        <taxon>Pipoidea</taxon>
        <taxon>Pipidae</taxon>
        <taxon>Pipinae</taxon>
        <taxon>Hymenochirus</taxon>
    </lineage>
</organism>
<dbReference type="OrthoDB" id="9976953at2759"/>